<name>A0AAE0KBW3_9PEZI</name>
<reference evidence="1" key="1">
    <citation type="journal article" date="2023" name="Mol. Phylogenet. Evol.">
        <title>Genome-scale phylogeny and comparative genomics of the fungal order Sordariales.</title>
        <authorList>
            <person name="Hensen N."/>
            <person name="Bonometti L."/>
            <person name="Westerberg I."/>
            <person name="Brannstrom I.O."/>
            <person name="Guillou S."/>
            <person name="Cros-Aarteil S."/>
            <person name="Calhoun S."/>
            <person name="Haridas S."/>
            <person name="Kuo A."/>
            <person name="Mondo S."/>
            <person name="Pangilinan J."/>
            <person name="Riley R."/>
            <person name="LaButti K."/>
            <person name="Andreopoulos B."/>
            <person name="Lipzen A."/>
            <person name="Chen C."/>
            <person name="Yan M."/>
            <person name="Daum C."/>
            <person name="Ng V."/>
            <person name="Clum A."/>
            <person name="Steindorff A."/>
            <person name="Ohm R.A."/>
            <person name="Martin F."/>
            <person name="Silar P."/>
            <person name="Natvig D.O."/>
            <person name="Lalanne C."/>
            <person name="Gautier V."/>
            <person name="Ament-Velasquez S.L."/>
            <person name="Kruys A."/>
            <person name="Hutchinson M.I."/>
            <person name="Powell A.J."/>
            <person name="Barry K."/>
            <person name="Miller A.N."/>
            <person name="Grigoriev I.V."/>
            <person name="Debuchy R."/>
            <person name="Gladieux P."/>
            <person name="Hiltunen Thoren M."/>
            <person name="Johannesson H."/>
        </authorList>
    </citation>
    <scope>NUCLEOTIDE SEQUENCE</scope>
    <source>
        <strain evidence="1">CBS 958.72</strain>
    </source>
</reference>
<evidence type="ECO:0000313" key="2">
    <source>
        <dbReference type="Proteomes" id="UP001287356"/>
    </source>
</evidence>
<gene>
    <name evidence="1" type="ORF">B0T24DRAFT_279362</name>
</gene>
<accession>A0AAE0KBW3</accession>
<dbReference type="EMBL" id="JAULSN010000004">
    <property type="protein sequence ID" value="KAK3373893.1"/>
    <property type="molecule type" value="Genomic_DNA"/>
</dbReference>
<proteinExistence type="predicted"/>
<reference evidence="1" key="2">
    <citation type="submission" date="2023-06" db="EMBL/GenBank/DDBJ databases">
        <authorList>
            <consortium name="Lawrence Berkeley National Laboratory"/>
            <person name="Haridas S."/>
            <person name="Hensen N."/>
            <person name="Bonometti L."/>
            <person name="Westerberg I."/>
            <person name="Brannstrom I.O."/>
            <person name="Guillou S."/>
            <person name="Cros-Aarteil S."/>
            <person name="Calhoun S."/>
            <person name="Kuo A."/>
            <person name="Mondo S."/>
            <person name="Pangilinan J."/>
            <person name="Riley R."/>
            <person name="Labutti K."/>
            <person name="Andreopoulos B."/>
            <person name="Lipzen A."/>
            <person name="Chen C."/>
            <person name="Yanf M."/>
            <person name="Daum C."/>
            <person name="Ng V."/>
            <person name="Clum A."/>
            <person name="Steindorff A."/>
            <person name="Ohm R."/>
            <person name="Martin F."/>
            <person name="Silar P."/>
            <person name="Natvig D."/>
            <person name="Lalanne C."/>
            <person name="Gautier V."/>
            <person name="Ament-Velasquez S.L."/>
            <person name="Kruys A."/>
            <person name="Hutchinson M.I."/>
            <person name="Powell A.J."/>
            <person name="Barry K."/>
            <person name="Miller A.N."/>
            <person name="Grigoriev I.V."/>
            <person name="Debuchy R."/>
            <person name="Gladieux P."/>
            <person name="Thoren M.H."/>
            <person name="Johannesson H."/>
        </authorList>
    </citation>
    <scope>NUCLEOTIDE SEQUENCE</scope>
    <source>
        <strain evidence="1">CBS 958.72</strain>
    </source>
</reference>
<dbReference type="AlphaFoldDB" id="A0AAE0KBW3"/>
<dbReference type="Proteomes" id="UP001287356">
    <property type="component" value="Unassembled WGS sequence"/>
</dbReference>
<evidence type="ECO:0000313" key="1">
    <source>
        <dbReference type="EMBL" id="KAK3373893.1"/>
    </source>
</evidence>
<comment type="caution">
    <text evidence="1">The sequence shown here is derived from an EMBL/GenBank/DDBJ whole genome shotgun (WGS) entry which is preliminary data.</text>
</comment>
<organism evidence="1 2">
    <name type="scientific">Lasiosphaeria ovina</name>
    <dbReference type="NCBI Taxonomy" id="92902"/>
    <lineage>
        <taxon>Eukaryota</taxon>
        <taxon>Fungi</taxon>
        <taxon>Dikarya</taxon>
        <taxon>Ascomycota</taxon>
        <taxon>Pezizomycotina</taxon>
        <taxon>Sordariomycetes</taxon>
        <taxon>Sordariomycetidae</taxon>
        <taxon>Sordariales</taxon>
        <taxon>Lasiosphaeriaceae</taxon>
        <taxon>Lasiosphaeria</taxon>
    </lineage>
</organism>
<keyword evidence="2" id="KW-1185">Reference proteome</keyword>
<sequence length="119" mass="13778">MFLFRLILEFASFYLPRSFGSARYVVAHGLFACGFGRDLLLCSPFSKELDDSAAGPFCGPFRSPWQHHPVHHPWRSDLRLCTLQRQVIRQHQDKVRIIKFCIRLPLRLVSGHVRITSLS</sequence>
<protein>
    <submittedName>
        <fullName evidence="1">Uncharacterized protein</fullName>
    </submittedName>
</protein>